<evidence type="ECO:0000313" key="1">
    <source>
        <dbReference type="EMBL" id="KYO43644.1"/>
    </source>
</evidence>
<dbReference type="AlphaFoldDB" id="A0A151P3K3"/>
<accession>A0A151P3K3</accession>
<dbReference type="Proteomes" id="UP000050525">
    <property type="component" value="Unassembled WGS sequence"/>
</dbReference>
<gene>
    <name evidence="1" type="ORF">Y1Q_0013649</name>
</gene>
<comment type="caution">
    <text evidence="1">The sequence shown here is derived from an EMBL/GenBank/DDBJ whole genome shotgun (WGS) entry which is preliminary data.</text>
</comment>
<sequence length="74" mass="8260">MLQLLARLCVPRSPPLEPREASRTPGRTLNTVLHFIIVTEMLKAIFKAVLHKLGPETHAEANFLISLPRTGSIF</sequence>
<proteinExistence type="predicted"/>
<organism evidence="1 2">
    <name type="scientific">Alligator mississippiensis</name>
    <name type="common">American alligator</name>
    <dbReference type="NCBI Taxonomy" id="8496"/>
    <lineage>
        <taxon>Eukaryota</taxon>
        <taxon>Metazoa</taxon>
        <taxon>Chordata</taxon>
        <taxon>Craniata</taxon>
        <taxon>Vertebrata</taxon>
        <taxon>Euteleostomi</taxon>
        <taxon>Archelosauria</taxon>
        <taxon>Archosauria</taxon>
        <taxon>Crocodylia</taxon>
        <taxon>Alligatoridae</taxon>
        <taxon>Alligatorinae</taxon>
        <taxon>Alligator</taxon>
    </lineage>
</organism>
<dbReference type="EMBL" id="AKHW03001146">
    <property type="protein sequence ID" value="KYO43644.1"/>
    <property type="molecule type" value="Genomic_DNA"/>
</dbReference>
<keyword evidence="2" id="KW-1185">Reference proteome</keyword>
<protein>
    <submittedName>
        <fullName evidence="1">Uncharacterized protein</fullName>
    </submittedName>
</protein>
<name>A0A151P3K3_ALLMI</name>
<evidence type="ECO:0000313" key="2">
    <source>
        <dbReference type="Proteomes" id="UP000050525"/>
    </source>
</evidence>
<reference evidence="1 2" key="1">
    <citation type="journal article" date="2012" name="Genome Biol.">
        <title>Sequencing three crocodilian genomes to illuminate the evolution of archosaurs and amniotes.</title>
        <authorList>
            <person name="St John J.A."/>
            <person name="Braun E.L."/>
            <person name="Isberg S.R."/>
            <person name="Miles L.G."/>
            <person name="Chong A.Y."/>
            <person name="Gongora J."/>
            <person name="Dalzell P."/>
            <person name="Moran C."/>
            <person name="Bed'hom B."/>
            <person name="Abzhanov A."/>
            <person name="Burgess S.C."/>
            <person name="Cooksey A.M."/>
            <person name="Castoe T.A."/>
            <person name="Crawford N.G."/>
            <person name="Densmore L.D."/>
            <person name="Drew J.C."/>
            <person name="Edwards S.V."/>
            <person name="Faircloth B.C."/>
            <person name="Fujita M.K."/>
            <person name="Greenwold M.J."/>
            <person name="Hoffmann F.G."/>
            <person name="Howard J.M."/>
            <person name="Iguchi T."/>
            <person name="Janes D.E."/>
            <person name="Khan S.Y."/>
            <person name="Kohno S."/>
            <person name="de Koning A.J."/>
            <person name="Lance S.L."/>
            <person name="McCarthy F.M."/>
            <person name="McCormack J.E."/>
            <person name="Merchant M.E."/>
            <person name="Peterson D.G."/>
            <person name="Pollock D.D."/>
            <person name="Pourmand N."/>
            <person name="Raney B.J."/>
            <person name="Roessler K.A."/>
            <person name="Sanford J.R."/>
            <person name="Sawyer R.H."/>
            <person name="Schmidt C.J."/>
            <person name="Triplett E.W."/>
            <person name="Tuberville T.D."/>
            <person name="Venegas-Anaya M."/>
            <person name="Howard J.T."/>
            <person name="Jarvis E.D."/>
            <person name="Guillette L.J.Jr."/>
            <person name="Glenn T.C."/>
            <person name="Green R.E."/>
            <person name="Ray D.A."/>
        </authorList>
    </citation>
    <scope>NUCLEOTIDE SEQUENCE [LARGE SCALE GENOMIC DNA]</scope>
    <source>
        <strain evidence="1">KSC_2009_1</strain>
    </source>
</reference>